<dbReference type="Pfam" id="PF06912">
    <property type="entry name" value="DUF1275"/>
    <property type="match status" value="1"/>
</dbReference>
<feature type="transmembrane region" description="Helical" evidence="1">
    <location>
        <begin position="209"/>
        <end position="226"/>
    </location>
</feature>
<gene>
    <name evidence="2" type="ORF">F0L68_31555</name>
</gene>
<protein>
    <submittedName>
        <fullName evidence="2">DUF1275 domain-containing protein</fullName>
    </submittedName>
</protein>
<feature type="transmembrane region" description="Helical" evidence="1">
    <location>
        <begin position="181"/>
        <end position="203"/>
    </location>
</feature>
<dbReference type="InterPro" id="IPR010699">
    <property type="entry name" value="DUF1275"/>
</dbReference>
<dbReference type="PANTHER" id="PTHR37314:SF4">
    <property type="entry name" value="UPF0700 TRANSMEMBRANE PROTEIN YOAK"/>
    <property type="match status" value="1"/>
</dbReference>
<feature type="transmembrane region" description="Helical" evidence="1">
    <location>
        <begin position="126"/>
        <end position="145"/>
    </location>
</feature>
<organism evidence="2 3">
    <name type="scientific">Solihabitans fulvus</name>
    <dbReference type="NCBI Taxonomy" id="1892852"/>
    <lineage>
        <taxon>Bacteria</taxon>
        <taxon>Bacillati</taxon>
        <taxon>Actinomycetota</taxon>
        <taxon>Actinomycetes</taxon>
        <taxon>Pseudonocardiales</taxon>
        <taxon>Pseudonocardiaceae</taxon>
        <taxon>Solihabitans</taxon>
    </lineage>
</organism>
<evidence type="ECO:0000313" key="3">
    <source>
        <dbReference type="Proteomes" id="UP000323454"/>
    </source>
</evidence>
<keyword evidence="1" id="KW-1133">Transmembrane helix</keyword>
<evidence type="ECO:0000313" key="2">
    <source>
        <dbReference type="EMBL" id="KAA2253825.1"/>
    </source>
</evidence>
<comment type="caution">
    <text evidence="2">The sequence shown here is derived from an EMBL/GenBank/DDBJ whole genome shotgun (WGS) entry which is preliminary data.</text>
</comment>
<name>A0A5B2WQP3_9PSEU</name>
<dbReference type="AlphaFoldDB" id="A0A5B2WQP3"/>
<dbReference type="Proteomes" id="UP000323454">
    <property type="component" value="Unassembled WGS sequence"/>
</dbReference>
<evidence type="ECO:0000256" key="1">
    <source>
        <dbReference type="SAM" id="Phobius"/>
    </source>
</evidence>
<sequence length="231" mass="23953">MRAQDQSTPARSPKPTTNSLRLGVLLSLAGGYLDAFTFVGHHGVFANSQTGNMVVLGVSVAGGQWLTAMRHVPPLVAFVLGVVTAEAMQLPAIARAVRRPMRVALVVEVVVLAIVGALPAGFNDTVIVLTVAFVAAVQSTTFRTLRQWSFNSVITTGNLRTATSAAFRAVARRDAGAAEQAAAFGVICLGFLGGAAVGALLTTWWGNPAAWPAAAVLAVGVGVFFLDELRG</sequence>
<feature type="transmembrane region" description="Helical" evidence="1">
    <location>
        <begin position="20"/>
        <end position="39"/>
    </location>
</feature>
<accession>A0A5B2WQP3</accession>
<reference evidence="2 3" key="2">
    <citation type="submission" date="2019-09" db="EMBL/GenBank/DDBJ databases">
        <authorList>
            <person name="Jin C."/>
        </authorList>
    </citation>
    <scope>NUCLEOTIDE SEQUENCE [LARGE SCALE GENOMIC DNA]</scope>
    <source>
        <strain evidence="2 3">AN110305</strain>
    </source>
</reference>
<proteinExistence type="predicted"/>
<feature type="transmembrane region" description="Helical" evidence="1">
    <location>
        <begin position="101"/>
        <end position="120"/>
    </location>
</feature>
<dbReference type="RefSeq" id="WP_149853519.1">
    <property type="nucleotide sequence ID" value="NZ_VUOB01000064.1"/>
</dbReference>
<dbReference type="PANTHER" id="PTHR37314">
    <property type="entry name" value="SLR0142 PROTEIN"/>
    <property type="match status" value="1"/>
</dbReference>
<dbReference type="EMBL" id="VUOB01000064">
    <property type="protein sequence ID" value="KAA2253825.1"/>
    <property type="molecule type" value="Genomic_DNA"/>
</dbReference>
<reference evidence="2 3" key="1">
    <citation type="submission" date="2019-09" db="EMBL/GenBank/DDBJ databases">
        <title>Goodfellowia gen. nov., a new genus of the Pseudonocardineae related to Actinoalloteichus, containing Goodfellowia coeruleoviolacea gen. nov., comb. nov. gen. nov., comb. nov.</title>
        <authorList>
            <person name="Labeda D."/>
        </authorList>
    </citation>
    <scope>NUCLEOTIDE SEQUENCE [LARGE SCALE GENOMIC DNA]</scope>
    <source>
        <strain evidence="2 3">AN110305</strain>
    </source>
</reference>
<keyword evidence="3" id="KW-1185">Reference proteome</keyword>
<keyword evidence="1" id="KW-0472">Membrane</keyword>
<dbReference type="OrthoDB" id="7057004at2"/>
<keyword evidence="1" id="KW-0812">Transmembrane</keyword>